<dbReference type="InterPro" id="IPR050882">
    <property type="entry name" value="Prepilin_peptidase/N-MTase"/>
</dbReference>
<name>A0A859FI34_9BACI</name>
<sequence length="253" mass="27834">MELFIYIYLFLVGITLGSFYNVVGLRLPKGESIVTPRSHCTTCDRTLHATELIPVFSYLFQRGKCKGCKTKISALYPTMELLTGLLFAYSYYHFGFTAELVVALLLISLLVIIVVSDLSSMLILNKVLLFFLPLFVILRFTIAPLEPIWDAPLGAAVGFGLLFLLAIVSKGGMGGGDIKLYGVIGFALGLMGTLTSLFIAAMLGLVVAVINLAFKSFDRKREIPFGPYIAVGALIAYFFGQQLVDSYRALFFF</sequence>
<dbReference type="PANTHER" id="PTHR30487:SF0">
    <property type="entry name" value="PREPILIN LEADER PEPTIDASE_N-METHYLTRANSFERASE-RELATED"/>
    <property type="match status" value="1"/>
</dbReference>
<comment type="similarity">
    <text evidence="2">Belongs to the peptidase A24 family.</text>
</comment>
<dbReference type="PANTHER" id="PTHR30487">
    <property type="entry name" value="TYPE 4 PREPILIN-LIKE PROTEINS LEADER PEPTIDE-PROCESSING ENZYME"/>
    <property type="match status" value="1"/>
</dbReference>
<dbReference type="GO" id="GO:0004190">
    <property type="term" value="F:aspartic-type endopeptidase activity"/>
    <property type="evidence" value="ECO:0007669"/>
    <property type="project" value="InterPro"/>
</dbReference>
<dbReference type="Gene3D" id="1.20.120.1220">
    <property type="match status" value="1"/>
</dbReference>
<feature type="domain" description="Prepilin type IV endopeptidase peptidase" evidence="8">
    <location>
        <begin position="104"/>
        <end position="209"/>
    </location>
</feature>
<dbReference type="EMBL" id="CP041372">
    <property type="protein sequence ID" value="QKS71856.1"/>
    <property type="molecule type" value="Genomic_DNA"/>
</dbReference>
<keyword evidence="11" id="KW-1185">Reference proteome</keyword>
<feature type="domain" description="Prepilin peptidase A24 N-terminal" evidence="9">
    <location>
        <begin position="11"/>
        <end position="94"/>
    </location>
</feature>
<evidence type="ECO:0000256" key="7">
    <source>
        <dbReference type="SAM" id="Phobius"/>
    </source>
</evidence>
<proteinExistence type="inferred from homology"/>
<dbReference type="Pfam" id="PF01478">
    <property type="entry name" value="Peptidase_A24"/>
    <property type="match status" value="1"/>
</dbReference>
<keyword evidence="3" id="KW-1003">Cell membrane</keyword>
<evidence type="ECO:0000256" key="6">
    <source>
        <dbReference type="ARBA" id="ARBA00023136"/>
    </source>
</evidence>
<dbReference type="Proteomes" id="UP000318138">
    <property type="component" value="Chromosome"/>
</dbReference>
<protein>
    <submittedName>
        <fullName evidence="10">Prepilin peptidase</fullName>
    </submittedName>
</protein>
<dbReference type="GO" id="GO:0005886">
    <property type="term" value="C:plasma membrane"/>
    <property type="evidence" value="ECO:0007669"/>
    <property type="project" value="UniProtKB-SubCell"/>
</dbReference>
<keyword evidence="4 7" id="KW-0812">Transmembrane</keyword>
<comment type="subcellular location">
    <subcellularLocation>
        <location evidence="1">Cell membrane</location>
        <topology evidence="1">Multi-pass membrane protein</topology>
    </subcellularLocation>
</comment>
<evidence type="ECO:0000256" key="1">
    <source>
        <dbReference type="ARBA" id="ARBA00004651"/>
    </source>
</evidence>
<dbReference type="KEGG" id="psua:FLK61_34885"/>
<dbReference type="GO" id="GO:0006465">
    <property type="term" value="P:signal peptide processing"/>
    <property type="evidence" value="ECO:0007669"/>
    <property type="project" value="TreeGrafter"/>
</dbReference>
<feature type="transmembrane region" description="Helical" evidence="7">
    <location>
        <begin position="6"/>
        <end position="27"/>
    </location>
</feature>
<feature type="transmembrane region" description="Helical" evidence="7">
    <location>
        <begin position="127"/>
        <end position="145"/>
    </location>
</feature>
<feature type="transmembrane region" description="Helical" evidence="7">
    <location>
        <begin position="180"/>
        <end position="213"/>
    </location>
</feature>
<reference evidence="11" key="1">
    <citation type="submission" date="2019-07" db="EMBL/GenBank/DDBJ databases">
        <title>Bacillus alkalisoli sp. nov. isolated from saline soil.</title>
        <authorList>
            <person name="Sun J.-Q."/>
            <person name="Xu L."/>
        </authorList>
    </citation>
    <scope>NUCLEOTIDE SEQUENCE [LARGE SCALE GENOMIC DNA]</scope>
    <source>
        <strain evidence="11">M4U3P1</strain>
    </source>
</reference>
<keyword evidence="5 7" id="KW-1133">Transmembrane helix</keyword>
<dbReference type="RefSeq" id="WP_176009839.1">
    <property type="nucleotide sequence ID" value="NZ_CP041372.2"/>
</dbReference>
<dbReference type="InterPro" id="IPR000045">
    <property type="entry name" value="Prepilin_IV_endopep_pep"/>
</dbReference>
<evidence type="ECO:0000256" key="3">
    <source>
        <dbReference type="ARBA" id="ARBA00022475"/>
    </source>
</evidence>
<gene>
    <name evidence="10" type="ORF">FLK61_34885</name>
</gene>
<accession>A0A859FI34</accession>
<evidence type="ECO:0000313" key="10">
    <source>
        <dbReference type="EMBL" id="QKS71856.1"/>
    </source>
</evidence>
<dbReference type="InterPro" id="IPR010627">
    <property type="entry name" value="Prepilin_pept_A24_N"/>
</dbReference>
<evidence type="ECO:0000256" key="4">
    <source>
        <dbReference type="ARBA" id="ARBA00022692"/>
    </source>
</evidence>
<evidence type="ECO:0000259" key="9">
    <source>
        <dbReference type="Pfam" id="PF06750"/>
    </source>
</evidence>
<keyword evidence="6 7" id="KW-0472">Membrane</keyword>
<evidence type="ECO:0000259" key="8">
    <source>
        <dbReference type="Pfam" id="PF01478"/>
    </source>
</evidence>
<feature type="transmembrane region" description="Helical" evidence="7">
    <location>
        <begin position="225"/>
        <end position="244"/>
    </location>
</feature>
<feature type="transmembrane region" description="Helical" evidence="7">
    <location>
        <begin position="74"/>
        <end position="92"/>
    </location>
</feature>
<feature type="transmembrane region" description="Helical" evidence="7">
    <location>
        <begin position="98"/>
        <end position="115"/>
    </location>
</feature>
<evidence type="ECO:0000256" key="5">
    <source>
        <dbReference type="ARBA" id="ARBA00022989"/>
    </source>
</evidence>
<evidence type="ECO:0000313" key="11">
    <source>
        <dbReference type="Proteomes" id="UP000318138"/>
    </source>
</evidence>
<organism evidence="10 11">
    <name type="scientific">Paenalkalicoccus suaedae</name>
    <dbReference type="NCBI Taxonomy" id="2592382"/>
    <lineage>
        <taxon>Bacteria</taxon>
        <taxon>Bacillati</taxon>
        <taxon>Bacillota</taxon>
        <taxon>Bacilli</taxon>
        <taxon>Bacillales</taxon>
        <taxon>Bacillaceae</taxon>
        <taxon>Paenalkalicoccus</taxon>
    </lineage>
</organism>
<dbReference type="AlphaFoldDB" id="A0A859FI34"/>
<evidence type="ECO:0000256" key="2">
    <source>
        <dbReference type="ARBA" id="ARBA00005801"/>
    </source>
</evidence>
<feature type="transmembrane region" description="Helical" evidence="7">
    <location>
        <begin position="151"/>
        <end position="168"/>
    </location>
</feature>
<dbReference type="Pfam" id="PF06750">
    <property type="entry name" value="A24_N_bact"/>
    <property type="match status" value="1"/>
</dbReference>